<dbReference type="Proteomes" id="UP000437068">
    <property type="component" value="Unassembled WGS sequence"/>
</dbReference>
<dbReference type="OrthoDB" id="120092at2759"/>
<dbReference type="Proteomes" id="UP000429523">
    <property type="component" value="Unassembled WGS sequence"/>
</dbReference>
<evidence type="ECO:0000313" key="8">
    <source>
        <dbReference type="Proteomes" id="UP000429523"/>
    </source>
</evidence>
<evidence type="ECO:0000313" key="2">
    <source>
        <dbReference type="EMBL" id="KAE8943008.1"/>
    </source>
</evidence>
<dbReference type="EMBL" id="QXGE01000291">
    <property type="protein sequence ID" value="KAE9317061.1"/>
    <property type="molecule type" value="Genomic_DNA"/>
</dbReference>
<dbReference type="Proteomes" id="UP000441208">
    <property type="component" value="Unassembled WGS sequence"/>
</dbReference>
<evidence type="ECO:0000313" key="9">
    <source>
        <dbReference type="Proteomes" id="UP000433483"/>
    </source>
</evidence>
<evidence type="ECO:0000313" key="12">
    <source>
        <dbReference type="Proteomes" id="UP000440732"/>
    </source>
</evidence>
<keyword evidence="1" id="KW-0732">Signal</keyword>
<dbReference type="AlphaFoldDB" id="A0A6A3YQR7"/>
<dbReference type="Proteomes" id="UP000440367">
    <property type="component" value="Unassembled WGS sequence"/>
</dbReference>
<dbReference type="EMBL" id="QXGD01000272">
    <property type="protein sequence ID" value="KAE9245148.1"/>
    <property type="molecule type" value="Genomic_DNA"/>
</dbReference>
<evidence type="ECO:0000313" key="13">
    <source>
        <dbReference type="Proteomes" id="UP000441208"/>
    </source>
</evidence>
<evidence type="ECO:0000313" key="11">
    <source>
        <dbReference type="Proteomes" id="UP000440367"/>
    </source>
</evidence>
<dbReference type="Proteomes" id="UP000440732">
    <property type="component" value="Unassembled WGS sequence"/>
</dbReference>
<dbReference type="Proteomes" id="UP000433483">
    <property type="component" value="Unassembled WGS sequence"/>
</dbReference>
<evidence type="ECO:0000313" key="5">
    <source>
        <dbReference type="EMBL" id="KAE9222936.1"/>
    </source>
</evidence>
<evidence type="ECO:0000313" key="3">
    <source>
        <dbReference type="EMBL" id="KAE9120433.1"/>
    </source>
</evidence>
<evidence type="ECO:0000313" key="10">
    <source>
        <dbReference type="Proteomes" id="UP000437068"/>
    </source>
</evidence>
<feature type="chain" id="PRO_5036166766" evidence="1">
    <location>
        <begin position="26"/>
        <end position="208"/>
    </location>
</feature>
<keyword evidence="9" id="KW-1185">Reference proteome</keyword>
<sequence length="208" mass="22507">MRLLRTRVAAFGLLFTADTLAPICGSTVTITEINEDPGCEGRTTAIYATITPGSCADNGMYDKCKADNGWGLLSSEYTFCEFDQDAYLRYAFSTSFYVLVEIYWDTPCDNLWSTLVLLADGKCHNSVQETVLVTVDKDTLHLQNRGMNCESGVWGNITDPVPTAMVNSGKCFVGEDTSTKVYLVDGTAAASSFTLSSTSVVSALAAIY</sequence>
<evidence type="ECO:0000313" key="6">
    <source>
        <dbReference type="EMBL" id="KAE9245148.1"/>
    </source>
</evidence>
<organism evidence="5 9">
    <name type="scientific">Phytophthora fragariae</name>
    <dbReference type="NCBI Taxonomy" id="53985"/>
    <lineage>
        <taxon>Eukaryota</taxon>
        <taxon>Sar</taxon>
        <taxon>Stramenopiles</taxon>
        <taxon>Oomycota</taxon>
        <taxon>Peronosporomycetes</taxon>
        <taxon>Peronosporales</taxon>
        <taxon>Peronosporaceae</taxon>
        <taxon>Phytophthora</taxon>
    </lineage>
</organism>
<gene>
    <name evidence="7" type="ORF">PF001_g7021</name>
    <name evidence="6" type="ORF">PF002_g7401</name>
    <name evidence="5" type="ORF">PF005_g6511</name>
    <name evidence="4" type="ORF">PF006_g7294</name>
    <name evidence="3" type="ORF">PF007_g8173</name>
    <name evidence="2" type="ORF">PF009_g7266</name>
</gene>
<comment type="caution">
    <text evidence="5">The sequence shown here is derived from an EMBL/GenBank/DDBJ whole genome shotgun (WGS) entry which is preliminary data.</text>
</comment>
<evidence type="ECO:0000313" key="7">
    <source>
        <dbReference type="EMBL" id="KAE9317061.1"/>
    </source>
</evidence>
<evidence type="ECO:0000313" key="4">
    <source>
        <dbReference type="EMBL" id="KAE9148100.1"/>
    </source>
</evidence>
<dbReference type="EMBL" id="QXGF01000276">
    <property type="protein sequence ID" value="KAE8943008.1"/>
    <property type="molecule type" value="Genomic_DNA"/>
</dbReference>
<dbReference type="EMBL" id="QXFZ01000337">
    <property type="protein sequence ID" value="KAE9120433.1"/>
    <property type="molecule type" value="Genomic_DNA"/>
</dbReference>
<feature type="signal peptide" evidence="1">
    <location>
        <begin position="1"/>
        <end position="25"/>
    </location>
</feature>
<dbReference type="EMBL" id="QXGB01000243">
    <property type="protein sequence ID" value="KAE9222936.1"/>
    <property type="molecule type" value="Genomic_DNA"/>
</dbReference>
<accession>A0A6A3YQR7</accession>
<protein>
    <submittedName>
        <fullName evidence="5">Uncharacterized protein</fullName>
    </submittedName>
</protein>
<name>A0A6A3YQR7_9STRA</name>
<dbReference type="EMBL" id="QXGA01000309">
    <property type="protein sequence ID" value="KAE9148100.1"/>
    <property type="molecule type" value="Genomic_DNA"/>
</dbReference>
<reference evidence="8 9" key="1">
    <citation type="submission" date="2018-08" db="EMBL/GenBank/DDBJ databases">
        <title>Genomic investigation of the strawberry pathogen Phytophthora fragariae indicates pathogenicity is determined by transcriptional variation in three key races.</title>
        <authorList>
            <person name="Adams T.M."/>
            <person name="Armitage A.D."/>
            <person name="Sobczyk M.K."/>
            <person name="Bates H.J."/>
            <person name="Dunwell J.M."/>
            <person name="Nellist C.F."/>
            <person name="Harrison R.J."/>
        </authorList>
    </citation>
    <scope>NUCLEOTIDE SEQUENCE [LARGE SCALE GENOMIC DNA]</scope>
    <source>
        <strain evidence="7 10">A4</strain>
        <strain evidence="6 11">BC-1</strain>
        <strain evidence="5 9">NOV-27</strain>
        <strain evidence="4 12">NOV-5</strain>
        <strain evidence="3 13">NOV-71</strain>
        <strain evidence="2 8">NOV-9</strain>
    </source>
</reference>
<evidence type="ECO:0000256" key="1">
    <source>
        <dbReference type="SAM" id="SignalP"/>
    </source>
</evidence>
<proteinExistence type="predicted"/>